<feature type="transmembrane region" description="Helical" evidence="4">
    <location>
        <begin position="301"/>
        <end position="324"/>
    </location>
</feature>
<dbReference type="AlphaFoldDB" id="A0AAE1FPG9"/>
<feature type="compositionally biased region" description="Polar residues" evidence="3">
    <location>
        <begin position="428"/>
        <end position="442"/>
    </location>
</feature>
<dbReference type="GO" id="GO:0032934">
    <property type="term" value="F:sterol binding"/>
    <property type="evidence" value="ECO:0007669"/>
    <property type="project" value="TreeGrafter"/>
</dbReference>
<evidence type="ECO:0000256" key="2">
    <source>
        <dbReference type="ARBA" id="ARBA00023136"/>
    </source>
</evidence>
<dbReference type="GO" id="GO:0140268">
    <property type="term" value="C:endoplasmic reticulum-plasma membrane contact site"/>
    <property type="evidence" value="ECO:0007669"/>
    <property type="project" value="TreeGrafter"/>
</dbReference>
<reference evidence="6" key="1">
    <citation type="submission" date="2023-10" db="EMBL/GenBank/DDBJ databases">
        <title>Genome assemblies of two species of porcelain crab, Petrolisthes cinctipes and Petrolisthes manimaculis (Anomura: Porcellanidae).</title>
        <authorList>
            <person name="Angst P."/>
        </authorList>
    </citation>
    <scope>NUCLEOTIDE SEQUENCE</scope>
    <source>
        <strain evidence="6">PB745_01</strain>
        <tissue evidence="6">Gill</tissue>
    </source>
</reference>
<dbReference type="Pfam" id="PF16016">
    <property type="entry name" value="VASt"/>
    <property type="match status" value="1"/>
</dbReference>
<dbReference type="PROSITE" id="PS51778">
    <property type="entry name" value="VAST"/>
    <property type="match status" value="1"/>
</dbReference>
<accession>A0AAE1FPG9</accession>
<evidence type="ECO:0000256" key="1">
    <source>
        <dbReference type="ARBA" id="ARBA00004370"/>
    </source>
</evidence>
<dbReference type="EMBL" id="JAWQEG010001593">
    <property type="protein sequence ID" value="KAK3878069.1"/>
    <property type="molecule type" value="Genomic_DNA"/>
</dbReference>
<feature type="region of interest" description="Disordered" evidence="3">
    <location>
        <begin position="1"/>
        <end position="86"/>
    </location>
</feature>
<comment type="caution">
    <text evidence="6">The sequence shown here is derived from an EMBL/GenBank/DDBJ whole genome shotgun (WGS) entry which is preliminary data.</text>
</comment>
<feature type="compositionally biased region" description="Gly residues" evidence="3">
    <location>
        <begin position="71"/>
        <end position="81"/>
    </location>
</feature>
<keyword evidence="2 4" id="KW-0472">Membrane</keyword>
<proteinExistence type="predicted"/>
<evidence type="ECO:0000313" key="7">
    <source>
        <dbReference type="Proteomes" id="UP001286313"/>
    </source>
</evidence>
<feature type="region of interest" description="Disordered" evidence="3">
    <location>
        <begin position="264"/>
        <end position="296"/>
    </location>
</feature>
<dbReference type="GO" id="GO:0005886">
    <property type="term" value="C:plasma membrane"/>
    <property type="evidence" value="ECO:0007669"/>
    <property type="project" value="TreeGrafter"/>
</dbReference>
<keyword evidence="4" id="KW-1133">Transmembrane helix</keyword>
<name>A0AAE1FPG9_PETCI</name>
<feature type="compositionally biased region" description="Basic and acidic residues" evidence="3">
    <location>
        <begin position="1"/>
        <end position="17"/>
    </location>
</feature>
<dbReference type="GO" id="GO:0120015">
    <property type="term" value="F:sterol transfer activity"/>
    <property type="evidence" value="ECO:0007669"/>
    <property type="project" value="TreeGrafter"/>
</dbReference>
<feature type="region of interest" description="Disordered" evidence="3">
    <location>
        <begin position="427"/>
        <end position="477"/>
    </location>
</feature>
<feature type="compositionally biased region" description="Polar residues" evidence="3">
    <location>
        <begin position="39"/>
        <end position="55"/>
    </location>
</feature>
<dbReference type="PANTHER" id="PTHR23319">
    <property type="entry name" value="GRAM DOMAIN CONTAINING 1B, ISOFORM E"/>
    <property type="match status" value="1"/>
</dbReference>
<protein>
    <recommendedName>
        <fullName evidence="5">VASt domain-containing protein</fullName>
    </recommendedName>
</protein>
<keyword evidence="7" id="KW-1185">Reference proteome</keyword>
<sequence length="477" mass="53608">MKLDKALGSSGERDERSPSFLTSDSGVGVPSSSRPVSRATSLTHLNHAASFSRNSSESEDEPHFSQPTTTHGGGGGGGGGATSCPKDSQHLGKELLNTVVALPIEAVFNFLFTHDQFMVDVYSIKKTYDVVPSVWEEQEDGAKSRVVTYTMGLPPSNLGPKVSYINEKQTIQPETHPGDMYVVELEANNNGIPYADSFYVFSHYCITREEDNRTRLTVWVQVKYKKTVWGFMKGVIEKGTYNGVEALLAEIAVQLTAQADRIANPKSTIRRRRRTNADKTRNTRHTPSAPHSQSNNENTSLVSWFAVLVLTLVAVLVAANVVLYKRLSILEYNSAPSFTQTNPSATRVNVAGSWETVARILQRQEDLHRYQLDQWKEQLERASQTLAQVEGWLQDILITIPQQEKNLREALEHQSRQIYHQVWPHNSPLDSHTWPHNSPLDSHSTKPRQQQQQQQQTQDQQHDTFTPEDKTHLPTES</sequence>
<feature type="compositionally biased region" description="Low complexity" evidence="3">
    <location>
        <begin position="25"/>
        <end position="38"/>
    </location>
</feature>
<keyword evidence="4" id="KW-0812">Transmembrane</keyword>
<dbReference type="InterPro" id="IPR031968">
    <property type="entry name" value="VASt"/>
</dbReference>
<feature type="domain" description="VASt" evidence="5">
    <location>
        <begin position="91"/>
        <end position="259"/>
    </location>
</feature>
<evidence type="ECO:0000259" key="5">
    <source>
        <dbReference type="PROSITE" id="PS51778"/>
    </source>
</evidence>
<gene>
    <name evidence="6" type="ORF">Pcinc_017281</name>
</gene>
<evidence type="ECO:0000256" key="3">
    <source>
        <dbReference type="SAM" id="MobiDB-lite"/>
    </source>
</evidence>
<dbReference type="GO" id="GO:0032366">
    <property type="term" value="P:intracellular sterol transport"/>
    <property type="evidence" value="ECO:0007669"/>
    <property type="project" value="TreeGrafter"/>
</dbReference>
<dbReference type="PANTHER" id="PTHR23319:SF4">
    <property type="entry name" value="GRAM DOMAIN CONTAINING 1B, ISOFORM E"/>
    <property type="match status" value="1"/>
</dbReference>
<evidence type="ECO:0000313" key="6">
    <source>
        <dbReference type="EMBL" id="KAK3878069.1"/>
    </source>
</evidence>
<dbReference type="GO" id="GO:0005789">
    <property type="term" value="C:endoplasmic reticulum membrane"/>
    <property type="evidence" value="ECO:0007669"/>
    <property type="project" value="TreeGrafter"/>
</dbReference>
<feature type="compositionally biased region" description="Basic and acidic residues" evidence="3">
    <location>
        <begin position="460"/>
        <end position="477"/>
    </location>
</feature>
<evidence type="ECO:0000256" key="4">
    <source>
        <dbReference type="SAM" id="Phobius"/>
    </source>
</evidence>
<organism evidence="6 7">
    <name type="scientific">Petrolisthes cinctipes</name>
    <name type="common">Flat porcelain crab</name>
    <dbReference type="NCBI Taxonomy" id="88211"/>
    <lineage>
        <taxon>Eukaryota</taxon>
        <taxon>Metazoa</taxon>
        <taxon>Ecdysozoa</taxon>
        <taxon>Arthropoda</taxon>
        <taxon>Crustacea</taxon>
        <taxon>Multicrustacea</taxon>
        <taxon>Malacostraca</taxon>
        <taxon>Eumalacostraca</taxon>
        <taxon>Eucarida</taxon>
        <taxon>Decapoda</taxon>
        <taxon>Pleocyemata</taxon>
        <taxon>Anomura</taxon>
        <taxon>Galatheoidea</taxon>
        <taxon>Porcellanidae</taxon>
        <taxon>Petrolisthes</taxon>
    </lineage>
</organism>
<comment type="subcellular location">
    <subcellularLocation>
        <location evidence="1">Membrane</location>
    </subcellularLocation>
</comment>
<feature type="compositionally biased region" description="Polar residues" evidence="3">
    <location>
        <begin position="285"/>
        <end position="296"/>
    </location>
</feature>
<dbReference type="InterPro" id="IPR051482">
    <property type="entry name" value="Cholesterol_transport"/>
</dbReference>
<dbReference type="Proteomes" id="UP001286313">
    <property type="component" value="Unassembled WGS sequence"/>
</dbReference>
<feature type="compositionally biased region" description="Low complexity" evidence="3">
    <location>
        <begin position="449"/>
        <end position="459"/>
    </location>
</feature>